<dbReference type="InterPro" id="IPR036393">
    <property type="entry name" value="AceGlu_kinase-like_sf"/>
</dbReference>
<keyword evidence="11" id="KW-1185">Reference proteome</keyword>
<dbReference type="Pfam" id="PF00696">
    <property type="entry name" value="AA_kinase"/>
    <property type="match status" value="1"/>
</dbReference>
<keyword evidence="6 8" id="KW-0012">Acyltransferase</keyword>
<dbReference type="Gene3D" id="3.40.630.30">
    <property type="match status" value="1"/>
</dbReference>
<comment type="subcellular location">
    <subcellularLocation>
        <location evidence="8">Cytoplasm</location>
    </subcellularLocation>
</comment>
<evidence type="ECO:0000256" key="3">
    <source>
        <dbReference type="ARBA" id="ARBA00022571"/>
    </source>
</evidence>
<evidence type="ECO:0000259" key="9">
    <source>
        <dbReference type="PROSITE" id="PS51186"/>
    </source>
</evidence>
<evidence type="ECO:0000256" key="4">
    <source>
        <dbReference type="ARBA" id="ARBA00022605"/>
    </source>
</evidence>
<dbReference type="InterPro" id="IPR016181">
    <property type="entry name" value="Acyl_CoA_acyltransferase"/>
</dbReference>
<dbReference type="InterPro" id="IPR010167">
    <property type="entry name" value="NH2A_AcTrfase"/>
</dbReference>
<sequence>MKLRSTALVNGFRQSAPYVNAHQNKTIVIMLGGEAIADSNFGNIVNDIALLNSLGLRLVLVYGARPQISQQLEKQGLETPYHNSVRVTDSASLEVVKQAAGQLQLDITARLSMSLNNTPMAGAQINVVSGNFVIAQPLGIDDGIDFCHSGRIRRIDIEGIHRQLDQRAIVLLGPVASSVTGECFNLTSEEIATQLAIRLNADKLIGFCSLQGVIGPNGNVLSELFPHQVEEILQQRELAGDTQSGTVRFLRGATAACRSGVPRSHLLSYKVDGSLIQELFSIEGIGTQIVTESAERIRQATIDDIGGILDLIRPLEEQGILVRRSREQLEQEIPRFTVIERDDRIIGCAAIYAYPESQSAEMACVAVHPEYRDSERGTRLLQYIKHQALQDGLETIFVLTTRSIHWFREHGFEEADVSALPDAKQQLYNLQRRSKVLTLDLNDHVMRLPAH</sequence>
<dbReference type="GO" id="GO:0016874">
    <property type="term" value="F:ligase activity"/>
    <property type="evidence" value="ECO:0007669"/>
    <property type="project" value="UniProtKB-KW"/>
</dbReference>
<comment type="catalytic activity">
    <reaction evidence="7 8">
        <text>L-glutamate + acetyl-CoA = N-acetyl-L-glutamate + CoA + H(+)</text>
        <dbReference type="Rhea" id="RHEA:24292"/>
        <dbReference type="ChEBI" id="CHEBI:15378"/>
        <dbReference type="ChEBI" id="CHEBI:29985"/>
        <dbReference type="ChEBI" id="CHEBI:44337"/>
        <dbReference type="ChEBI" id="CHEBI:57287"/>
        <dbReference type="ChEBI" id="CHEBI:57288"/>
        <dbReference type="EC" id="2.3.1.1"/>
    </reaction>
</comment>
<evidence type="ECO:0000313" key="10">
    <source>
        <dbReference type="EMBL" id="MDD1795205.1"/>
    </source>
</evidence>
<dbReference type="GO" id="GO:0016746">
    <property type="term" value="F:acyltransferase activity"/>
    <property type="evidence" value="ECO:0007669"/>
    <property type="project" value="UniProtKB-KW"/>
</dbReference>
<dbReference type="HAMAP" id="MF_01105">
    <property type="entry name" value="N_acetyl_glu_synth"/>
    <property type="match status" value="1"/>
</dbReference>
<evidence type="ECO:0000313" key="11">
    <source>
        <dbReference type="Proteomes" id="UP001149400"/>
    </source>
</evidence>
<dbReference type="SUPFAM" id="SSF53633">
    <property type="entry name" value="Carbamate kinase-like"/>
    <property type="match status" value="1"/>
</dbReference>
<dbReference type="NCBIfam" id="TIGR01890">
    <property type="entry name" value="N-Ac-Glu-synth"/>
    <property type="match status" value="1"/>
</dbReference>
<evidence type="ECO:0000256" key="1">
    <source>
        <dbReference type="ARBA" id="ARBA00004925"/>
    </source>
</evidence>
<evidence type="ECO:0000256" key="8">
    <source>
        <dbReference type="HAMAP-Rule" id="MF_01105"/>
    </source>
</evidence>
<evidence type="ECO:0000256" key="7">
    <source>
        <dbReference type="ARBA" id="ARBA00048372"/>
    </source>
</evidence>
<evidence type="ECO:0000256" key="6">
    <source>
        <dbReference type="ARBA" id="ARBA00023315"/>
    </source>
</evidence>
<dbReference type="CDD" id="cd04301">
    <property type="entry name" value="NAT_SF"/>
    <property type="match status" value="1"/>
</dbReference>
<dbReference type="PANTHER" id="PTHR30602:SF12">
    <property type="entry name" value="AMINO-ACID ACETYLTRANSFERASE NAGS1, CHLOROPLASTIC-RELATED"/>
    <property type="match status" value="1"/>
</dbReference>
<keyword evidence="10" id="KW-0436">Ligase</keyword>
<feature type="domain" description="N-acetyltransferase" evidence="9">
    <location>
        <begin position="295"/>
        <end position="434"/>
    </location>
</feature>
<accession>A0ABT5R5T1</accession>
<name>A0ABT5R5T1_9GAMM</name>
<reference evidence="10" key="1">
    <citation type="submission" date="2021-12" db="EMBL/GenBank/DDBJ databases">
        <title>Enterovibrio ZSDZ35 sp. nov. and Enterovibrio ZSDZ42 sp. nov., isolated from coastal seawater in Qingdao.</title>
        <authorList>
            <person name="Zhang P."/>
        </authorList>
    </citation>
    <scope>NUCLEOTIDE SEQUENCE</scope>
    <source>
        <strain evidence="10">ZSDZ42</strain>
    </source>
</reference>
<dbReference type="InterPro" id="IPR033719">
    <property type="entry name" value="NAGS_kin"/>
</dbReference>
<evidence type="ECO:0000256" key="5">
    <source>
        <dbReference type="ARBA" id="ARBA00022679"/>
    </source>
</evidence>
<keyword evidence="4 8" id="KW-0028">Amino-acid biosynthesis</keyword>
<dbReference type="CDD" id="cd04237">
    <property type="entry name" value="AAK_NAGS-ABP"/>
    <property type="match status" value="1"/>
</dbReference>
<dbReference type="Proteomes" id="UP001149400">
    <property type="component" value="Unassembled WGS sequence"/>
</dbReference>
<evidence type="ECO:0000256" key="2">
    <source>
        <dbReference type="ARBA" id="ARBA00009145"/>
    </source>
</evidence>
<proteinExistence type="inferred from homology"/>
<dbReference type="EMBL" id="JAJUBC010000026">
    <property type="protein sequence ID" value="MDD1795205.1"/>
    <property type="molecule type" value="Genomic_DNA"/>
</dbReference>
<dbReference type="PROSITE" id="PS51186">
    <property type="entry name" value="GNAT"/>
    <property type="match status" value="1"/>
</dbReference>
<organism evidence="10 11">
    <name type="scientific">Enterovibrio gelatinilyticus</name>
    <dbReference type="NCBI Taxonomy" id="2899819"/>
    <lineage>
        <taxon>Bacteria</taxon>
        <taxon>Pseudomonadati</taxon>
        <taxon>Pseudomonadota</taxon>
        <taxon>Gammaproteobacteria</taxon>
        <taxon>Vibrionales</taxon>
        <taxon>Vibrionaceae</taxon>
        <taxon>Enterovibrio</taxon>
    </lineage>
</organism>
<dbReference type="InterPro" id="IPR001048">
    <property type="entry name" value="Asp/Glu/Uridylate_kinase"/>
</dbReference>
<dbReference type="PANTHER" id="PTHR30602">
    <property type="entry name" value="AMINO-ACID ACETYLTRANSFERASE"/>
    <property type="match status" value="1"/>
</dbReference>
<dbReference type="EC" id="2.3.1.1" evidence="8"/>
<keyword evidence="8" id="KW-0963">Cytoplasm</keyword>
<dbReference type="Gene3D" id="3.40.1160.10">
    <property type="entry name" value="Acetylglutamate kinase-like"/>
    <property type="match status" value="1"/>
</dbReference>
<dbReference type="NCBIfam" id="NF003641">
    <property type="entry name" value="PRK05279.1"/>
    <property type="match status" value="1"/>
</dbReference>
<gene>
    <name evidence="8 10" type="primary">argA</name>
    <name evidence="10" type="ORF">LRP50_18920</name>
</gene>
<keyword evidence="3 8" id="KW-0055">Arginine biosynthesis</keyword>
<comment type="caution">
    <text evidence="10">The sequence shown here is derived from an EMBL/GenBank/DDBJ whole genome shotgun (WGS) entry which is preliminary data.</text>
</comment>
<comment type="similarity">
    <text evidence="2 8">Belongs to the acetyltransferase family. ArgA subfamily.</text>
</comment>
<keyword evidence="5 8" id="KW-0808">Transferase</keyword>
<comment type="pathway">
    <text evidence="1 8">Amino-acid biosynthesis; L-arginine biosynthesis; N(2)-acetyl-L-ornithine from L-glutamate: step 1/4.</text>
</comment>
<dbReference type="SUPFAM" id="SSF55729">
    <property type="entry name" value="Acyl-CoA N-acyltransferases (Nat)"/>
    <property type="match status" value="1"/>
</dbReference>
<dbReference type="RefSeq" id="WP_274166012.1">
    <property type="nucleotide sequence ID" value="NZ_JAJUBC010000026.1"/>
</dbReference>
<dbReference type="Pfam" id="PF00583">
    <property type="entry name" value="Acetyltransf_1"/>
    <property type="match status" value="1"/>
</dbReference>
<dbReference type="PIRSF" id="PIRSF000423">
    <property type="entry name" value="ArgA"/>
    <property type="match status" value="1"/>
</dbReference>
<protein>
    <recommendedName>
        <fullName evidence="8">Amino-acid acetyltransferase</fullName>
        <ecNumber evidence="8">2.3.1.1</ecNumber>
    </recommendedName>
    <alternativeName>
        <fullName evidence="8">N-acetylglutamate synthase</fullName>
        <shortName evidence="8">AGS</shortName>
        <shortName evidence="8">NAGS</shortName>
    </alternativeName>
</protein>
<dbReference type="InterPro" id="IPR000182">
    <property type="entry name" value="GNAT_dom"/>
</dbReference>